<feature type="compositionally biased region" description="Polar residues" evidence="1">
    <location>
        <begin position="66"/>
        <end position="76"/>
    </location>
</feature>
<dbReference type="PANTHER" id="PTHR34282:SF1">
    <property type="entry name" value="DUF3741 DOMAIN-CONTAINING PROTEIN"/>
    <property type="match status" value="1"/>
</dbReference>
<feature type="compositionally biased region" description="Polar residues" evidence="1">
    <location>
        <begin position="839"/>
        <end position="852"/>
    </location>
</feature>
<feature type="compositionally biased region" description="Polar residues" evidence="1">
    <location>
        <begin position="413"/>
        <end position="445"/>
    </location>
</feature>
<protein>
    <recommendedName>
        <fullName evidence="2">DUF3741 domain-containing protein</fullName>
    </recommendedName>
</protein>
<feature type="compositionally biased region" description="Basic and acidic residues" evidence="1">
    <location>
        <begin position="447"/>
        <end position="479"/>
    </location>
</feature>
<feature type="region of interest" description="Disordered" evidence="1">
    <location>
        <begin position="803"/>
        <end position="859"/>
    </location>
</feature>
<dbReference type="AlphaFoldDB" id="A0A6A3C5L8"/>
<evidence type="ECO:0000256" key="1">
    <source>
        <dbReference type="SAM" id="MobiDB-lite"/>
    </source>
</evidence>
<dbReference type="Pfam" id="PF14383">
    <property type="entry name" value="VARLMGL"/>
    <property type="match status" value="1"/>
</dbReference>
<dbReference type="Proteomes" id="UP000436088">
    <property type="component" value="Unassembled WGS sequence"/>
</dbReference>
<evidence type="ECO:0000259" key="2">
    <source>
        <dbReference type="Pfam" id="PF14383"/>
    </source>
</evidence>
<gene>
    <name evidence="3" type="ORF">F3Y22_tig00010895pilonHSYRG00001</name>
</gene>
<evidence type="ECO:0000313" key="3">
    <source>
        <dbReference type="EMBL" id="KAE8724096.1"/>
    </source>
</evidence>
<organism evidence="3 4">
    <name type="scientific">Hibiscus syriacus</name>
    <name type="common">Rose of Sharon</name>
    <dbReference type="NCBI Taxonomy" id="106335"/>
    <lineage>
        <taxon>Eukaryota</taxon>
        <taxon>Viridiplantae</taxon>
        <taxon>Streptophyta</taxon>
        <taxon>Embryophyta</taxon>
        <taxon>Tracheophyta</taxon>
        <taxon>Spermatophyta</taxon>
        <taxon>Magnoliopsida</taxon>
        <taxon>eudicotyledons</taxon>
        <taxon>Gunneridae</taxon>
        <taxon>Pentapetalae</taxon>
        <taxon>rosids</taxon>
        <taxon>malvids</taxon>
        <taxon>Malvales</taxon>
        <taxon>Malvaceae</taxon>
        <taxon>Malvoideae</taxon>
        <taxon>Hibiscus</taxon>
    </lineage>
</organism>
<reference evidence="3" key="1">
    <citation type="submission" date="2019-09" db="EMBL/GenBank/DDBJ databases">
        <title>Draft genome information of white flower Hibiscus syriacus.</title>
        <authorList>
            <person name="Kim Y.-M."/>
        </authorList>
    </citation>
    <scope>NUCLEOTIDE SEQUENCE [LARGE SCALE GENOMIC DNA]</scope>
    <source>
        <strain evidence="3">YM2019G1</strain>
    </source>
</reference>
<feature type="compositionally biased region" description="Basic and acidic residues" evidence="1">
    <location>
        <begin position="542"/>
        <end position="560"/>
    </location>
</feature>
<name>A0A6A3C5L8_HIBSY</name>
<evidence type="ECO:0000313" key="4">
    <source>
        <dbReference type="Proteomes" id="UP000436088"/>
    </source>
</evidence>
<keyword evidence="4" id="KW-1185">Reference proteome</keyword>
<dbReference type="EMBL" id="VEPZ02000486">
    <property type="protein sequence ID" value="KAE8724096.1"/>
    <property type="molecule type" value="Genomic_DNA"/>
</dbReference>
<feature type="region of interest" description="Disordered" evidence="1">
    <location>
        <begin position="288"/>
        <end position="310"/>
    </location>
</feature>
<feature type="region of interest" description="Disordered" evidence="1">
    <location>
        <begin position="50"/>
        <end position="85"/>
    </location>
</feature>
<dbReference type="PANTHER" id="PTHR34282">
    <property type="entry name" value="OS01G0228800 PROTEIN-RELATED"/>
    <property type="match status" value="1"/>
</dbReference>
<proteinExistence type="predicted"/>
<feature type="region of interest" description="Disordered" evidence="1">
    <location>
        <begin position="377"/>
        <end position="479"/>
    </location>
</feature>
<feature type="compositionally biased region" description="Polar residues" evidence="1">
    <location>
        <begin position="568"/>
        <end position="597"/>
    </location>
</feature>
<feature type="domain" description="DUF3741" evidence="2">
    <location>
        <begin position="328"/>
        <end position="352"/>
    </location>
</feature>
<comment type="caution">
    <text evidence="3">The sequence shown here is derived from an EMBL/GenBank/DDBJ whole genome shotgun (WGS) entry which is preliminary data.</text>
</comment>
<feature type="region of interest" description="Disordered" evidence="1">
    <location>
        <begin position="542"/>
        <end position="601"/>
    </location>
</feature>
<sequence>MAKRSDFAQKLLDDLRSRKERMTAFQNLKGSNPMVAYTYAYSKATYKSSRDPKAVKATGPSGGRKSFSTSQASNQIVPFGGGKKPEQMGDLSKALAFALENGGKIRAESSGTSSIFSFLQNFGRRQIYYKNMEGRNRAVSRYQPSSSQLPTLSHIHIEEISRGVRKLNQILLACSNGLNFDRYSIEIGRELLKGAMDLEESLKLLVNMQETSDYLITPQRKSRLTLLEEDEDDDKNTDTVADQKQLGRPIFSFDRPTRNYKDIQEVARTELKLRLAALTYSSEVTNSKHDKKVGASPNLHSHKRSISYGPNTKTLTAFSEQTHSTPLQSKQEKSRIPNVIAKLMGIDELPGNVDSKVTKKESGNKKLEGITAKIPAQESIKKAEQRTKDSTTPVLPPAKQKETIASKIPLAQDTVTSQAGKTFTTRNGSARVDTNSDVAQSNHSTGSRKENQEERNNDGIKHREHKDTERSEIKEPIFKDEMQQMIPLVHKRSEAALTAKKPEYSKSMLHGENSFANKLLLSSQQKLQYNHGFQQVHMLQKSELRQSEEREQQKLKLQEKKQKRHEPTSSSISKPISGATNLQKKQLQMNQAATTREGSTEHVDAAQFNGLADSRHQETPASDRNSIILNFRIKDSLSRNSGLHSSRGDKESESAKARIPFAVDEKPVQVQTMNARSAKGHKLGVSGKINEVMTKKGANVYNMPRTMKHQGSNLQERKQIRQEKLAITQEAEKMKASRSEDIETQIIRPNVSGANLQSSHEARLQKEAQQNPTLCFNLEDGCQSQSEQALATKDSCENTMPMATKEQQDQEPDSGRDNEHEFKDSVPDPQHGTREENTETSYIPQPENQRTSMPEPLTESENHLKQIIMKSQLFMNTAEALFKNIPINILYANSHDYHDQDSKPVLDTGYEVMKRKGRRQEVSVHPFLKVSITSYKAKSLDELVEQMCKNFEKLRLYGGDGREDSPFEDYLPKMLEADVFNREPDLNCMWGWVGTTPWLGFMR</sequence>
<accession>A0A6A3C5L8</accession>
<dbReference type="InterPro" id="IPR032795">
    <property type="entry name" value="DUF3741-assoc"/>
</dbReference>
<feature type="compositionally biased region" description="Basic and acidic residues" evidence="1">
    <location>
        <begin position="813"/>
        <end position="837"/>
    </location>
</feature>
<feature type="compositionally biased region" description="Basic and acidic residues" evidence="1">
    <location>
        <begin position="379"/>
        <end position="389"/>
    </location>
</feature>